<keyword evidence="3" id="KW-1185">Reference proteome</keyword>
<gene>
    <name evidence="2" type="ORF">IC621_24490</name>
</gene>
<evidence type="ECO:0000313" key="2">
    <source>
        <dbReference type="EMBL" id="MBD1383349.1"/>
    </source>
</evidence>
<dbReference type="Proteomes" id="UP000626844">
    <property type="component" value="Unassembled WGS sequence"/>
</dbReference>
<protein>
    <submittedName>
        <fullName evidence="2">Gluconate 2-dehydrogenase subunit 3 family protein</fullName>
    </submittedName>
</protein>
<evidence type="ECO:0000313" key="3">
    <source>
        <dbReference type="Proteomes" id="UP000626844"/>
    </source>
</evidence>
<evidence type="ECO:0000256" key="1">
    <source>
        <dbReference type="SAM" id="Phobius"/>
    </source>
</evidence>
<proteinExistence type="predicted"/>
<reference evidence="2" key="1">
    <citation type="submission" date="2020-09" db="EMBL/GenBank/DDBJ databases">
        <title>A novel bacterium of genus Bacillus, isolated from South China Sea.</title>
        <authorList>
            <person name="Huang H."/>
            <person name="Mo K."/>
            <person name="Hu Y."/>
        </authorList>
    </citation>
    <scope>NUCLEOTIDE SEQUENCE</scope>
    <source>
        <strain evidence="2">IB182487</strain>
    </source>
</reference>
<dbReference type="AlphaFoldDB" id="A0A926NKB1"/>
<keyword evidence="1" id="KW-1133">Transmembrane helix</keyword>
<dbReference type="InterPro" id="IPR027056">
    <property type="entry name" value="Gluconate_2DH_su3"/>
</dbReference>
<comment type="caution">
    <text evidence="2">The sequence shown here is derived from an EMBL/GenBank/DDBJ whole genome shotgun (WGS) entry which is preliminary data.</text>
</comment>
<feature type="transmembrane region" description="Helical" evidence="1">
    <location>
        <begin position="21"/>
        <end position="41"/>
    </location>
</feature>
<dbReference type="Pfam" id="PF13618">
    <property type="entry name" value="Gluconate_2-dh3"/>
    <property type="match status" value="1"/>
</dbReference>
<dbReference type="RefSeq" id="WP_191162426.1">
    <property type="nucleotide sequence ID" value="NZ_JACXAI010000051.1"/>
</dbReference>
<dbReference type="NCBIfam" id="TIGR01409">
    <property type="entry name" value="TAT_signal_seq"/>
    <property type="match status" value="1"/>
</dbReference>
<dbReference type="InterPro" id="IPR019546">
    <property type="entry name" value="TAT_signal_bac_arc"/>
</dbReference>
<dbReference type="PROSITE" id="PS51318">
    <property type="entry name" value="TAT"/>
    <property type="match status" value="1"/>
</dbReference>
<dbReference type="InterPro" id="IPR006311">
    <property type="entry name" value="TAT_signal"/>
</dbReference>
<keyword evidence="1" id="KW-0472">Membrane</keyword>
<sequence>MADNNKHEIPESLSRRKFIKNTGLAVGGVALGGALGSLLPFGNKTKENNNQAAEVKAENFNQALMHFSQEQFNIVQAATERIFPETDSGPGAKALGVAFFIDHQLAGNWGFNSREYMHAPFYKGETVQGYQGRLKRREIFDIGLQEMQNYSINKFKKKFTELSGEEQDAILKDFEEDNVQITAILPSGFFKMLRSSTLEGIYSDPLYGGNMNMDGWRMKNYPGNQMAYTNIIEGDFKEMKPKSLRDHLGQ</sequence>
<keyword evidence="1" id="KW-0812">Transmembrane</keyword>
<accession>A0A926NKB1</accession>
<name>A0A926NKB1_9BACI</name>
<dbReference type="EMBL" id="JACXAI010000051">
    <property type="protein sequence ID" value="MBD1383349.1"/>
    <property type="molecule type" value="Genomic_DNA"/>
</dbReference>
<organism evidence="2 3">
    <name type="scientific">Metabacillus arenae</name>
    <dbReference type="NCBI Taxonomy" id="2771434"/>
    <lineage>
        <taxon>Bacteria</taxon>
        <taxon>Bacillati</taxon>
        <taxon>Bacillota</taxon>
        <taxon>Bacilli</taxon>
        <taxon>Bacillales</taxon>
        <taxon>Bacillaceae</taxon>
        <taxon>Metabacillus</taxon>
    </lineage>
</organism>